<protein>
    <submittedName>
        <fullName evidence="2">Uncharacterized protein</fullName>
    </submittedName>
</protein>
<name>A0A212SEY0_RHOAC</name>
<sequence length="78" mass="8813">MIKSALIVSATMLFSMTALAGDGPKKTPAEMEQWCLGTKMGVKDLPNDPESQNARREYCKSVRQFSEQEWMRAYGRLP</sequence>
<dbReference type="Proteomes" id="UP000198418">
    <property type="component" value="Unassembled WGS sequence"/>
</dbReference>
<evidence type="ECO:0000256" key="1">
    <source>
        <dbReference type="SAM" id="SignalP"/>
    </source>
</evidence>
<organism evidence="2 3">
    <name type="scientific">Rhodoblastus acidophilus</name>
    <name type="common">Rhodopseudomonas acidophila</name>
    <dbReference type="NCBI Taxonomy" id="1074"/>
    <lineage>
        <taxon>Bacteria</taxon>
        <taxon>Pseudomonadati</taxon>
        <taxon>Pseudomonadota</taxon>
        <taxon>Alphaproteobacteria</taxon>
        <taxon>Hyphomicrobiales</taxon>
        <taxon>Rhodoblastaceae</taxon>
        <taxon>Rhodoblastus</taxon>
    </lineage>
</organism>
<gene>
    <name evidence="2" type="ORF">SAMN06265338_1329</name>
</gene>
<evidence type="ECO:0000313" key="2">
    <source>
        <dbReference type="EMBL" id="SNB84027.1"/>
    </source>
</evidence>
<proteinExistence type="predicted"/>
<dbReference type="RefSeq" id="WP_088522589.1">
    <property type="nucleotide sequence ID" value="NZ_FYDG01000032.1"/>
</dbReference>
<feature type="signal peptide" evidence="1">
    <location>
        <begin position="1"/>
        <end position="20"/>
    </location>
</feature>
<reference evidence="3" key="1">
    <citation type="submission" date="2017-06" db="EMBL/GenBank/DDBJ databases">
        <authorList>
            <person name="Varghese N."/>
            <person name="Submissions S."/>
        </authorList>
    </citation>
    <scope>NUCLEOTIDE SEQUENCE [LARGE SCALE GENOMIC DNA]</scope>
    <source>
        <strain evidence="3">DSM 137</strain>
    </source>
</reference>
<dbReference type="AlphaFoldDB" id="A0A212SEY0"/>
<evidence type="ECO:0000313" key="3">
    <source>
        <dbReference type="Proteomes" id="UP000198418"/>
    </source>
</evidence>
<keyword evidence="3" id="KW-1185">Reference proteome</keyword>
<feature type="chain" id="PRO_5012329591" evidence="1">
    <location>
        <begin position="21"/>
        <end position="78"/>
    </location>
</feature>
<dbReference type="EMBL" id="FYDG01000032">
    <property type="protein sequence ID" value="SNB84027.1"/>
    <property type="molecule type" value="Genomic_DNA"/>
</dbReference>
<accession>A0A212SEY0</accession>
<keyword evidence="1" id="KW-0732">Signal</keyword>